<dbReference type="PANTHER" id="PTHR35371">
    <property type="entry name" value="INNER MEMBRANE PROTEIN"/>
    <property type="match status" value="1"/>
</dbReference>
<evidence type="ECO:0000256" key="5">
    <source>
        <dbReference type="SAM" id="Phobius"/>
    </source>
</evidence>
<keyword evidence="7" id="KW-1185">Reference proteome</keyword>
<dbReference type="InterPro" id="IPR001129">
    <property type="entry name" value="Membr-assoc_MAPEG"/>
</dbReference>
<reference evidence="6 7" key="1">
    <citation type="submission" date="2023-07" db="EMBL/GenBank/DDBJ databases">
        <title>Genomic Encyclopedia of Type Strains, Phase IV (KMG-IV): sequencing the most valuable type-strain genomes for metagenomic binning, comparative biology and taxonomic classification.</title>
        <authorList>
            <person name="Goeker M."/>
        </authorList>
    </citation>
    <scope>NUCLEOTIDE SEQUENCE [LARGE SCALE GENOMIC DNA]</scope>
    <source>
        <strain evidence="6 7">DSM 19562</strain>
    </source>
</reference>
<comment type="subcellular location">
    <subcellularLocation>
        <location evidence="1">Membrane</location>
    </subcellularLocation>
</comment>
<keyword evidence="2 5" id="KW-0812">Transmembrane</keyword>
<dbReference type="Proteomes" id="UP001236369">
    <property type="component" value="Unassembled WGS sequence"/>
</dbReference>
<protein>
    <submittedName>
        <fullName evidence="6">MAPEG superfamily protein</fullName>
    </submittedName>
</protein>
<dbReference type="Pfam" id="PF01124">
    <property type="entry name" value="MAPEG"/>
    <property type="match status" value="1"/>
</dbReference>
<dbReference type="EMBL" id="JAUSVV010000007">
    <property type="protein sequence ID" value="MDQ0443643.1"/>
    <property type="molecule type" value="Genomic_DNA"/>
</dbReference>
<dbReference type="SUPFAM" id="SSF161084">
    <property type="entry name" value="MAPEG domain-like"/>
    <property type="match status" value="1"/>
</dbReference>
<dbReference type="Gene3D" id="1.20.120.550">
    <property type="entry name" value="Membrane associated eicosanoid/glutathione metabolism-like domain"/>
    <property type="match status" value="1"/>
</dbReference>
<gene>
    <name evidence="6" type="ORF">QO016_003148</name>
</gene>
<accession>A0ABU0HMU1</accession>
<evidence type="ECO:0000256" key="4">
    <source>
        <dbReference type="ARBA" id="ARBA00023136"/>
    </source>
</evidence>
<dbReference type="RefSeq" id="WP_238247659.1">
    <property type="nucleotide sequence ID" value="NZ_BPQX01000012.1"/>
</dbReference>
<evidence type="ECO:0000256" key="2">
    <source>
        <dbReference type="ARBA" id="ARBA00022692"/>
    </source>
</evidence>
<keyword evidence="4 5" id="KW-0472">Membrane</keyword>
<evidence type="ECO:0000313" key="6">
    <source>
        <dbReference type="EMBL" id="MDQ0443643.1"/>
    </source>
</evidence>
<proteinExistence type="predicted"/>
<dbReference type="PANTHER" id="PTHR35371:SF1">
    <property type="entry name" value="BLR7753 PROTEIN"/>
    <property type="match status" value="1"/>
</dbReference>
<feature type="transmembrane region" description="Helical" evidence="5">
    <location>
        <begin position="112"/>
        <end position="131"/>
    </location>
</feature>
<evidence type="ECO:0000256" key="3">
    <source>
        <dbReference type="ARBA" id="ARBA00022989"/>
    </source>
</evidence>
<comment type="caution">
    <text evidence="6">The sequence shown here is derived from an EMBL/GenBank/DDBJ whole genome shotgun (WGS) entry which is preliminary data.</text>
</comment>
<evidence type="ECO:0000313" key="7">
    <source>
        <dbReference type="Proteomes" id="UP001236369"/>
    </source>
</evidence>
<sequence length="133" mass="14049">MLSTEMIVLALSVLLLVVHISIQGGAVTRERGPDWNMGARDGAQAPLGVMAGRAARALENYKETWPALIALALALAVTGRTGGVGAVGAVVWLAARILYIPLYLAGIRVWRTLVYVVSMAGLTMMAVRLFTGS</sequence>
<feature type="transmembrane region" description="Helical" evidence="5">
    <location>
        <begin position="67"/>
        <end position="100"/>
    </location>
</feature>
<name>A0ABU0HMU1_9HYPH</name>
<keyword evidence="3 5" id="KW-1133">Transmembrane helix</keyword>
<organism evidence="6 7">
    <name type="scientific">Methylobacterium persicinum</name>
    <dbReference type="NCBI Taxonomy" id="374426"/>
    <lineage>
        <taxon>Bacteria</taxon>
        <taxon>Pseudomonadati</taxon>
        <taxon>Pseudomonadota</taxon>
        <taxon>Alphaproteobacteria</taxon>
        <taxon>Hyphomicrobiales</taxon>
        <taxon>Methylobacteriaceae</taxon>
        <taxon>Methylobacterium</taxon>
    </lineage>
</organism>
<evidence type="ECO:0000256" key="1">
    <source>
        <dbReference type="ARBA" id="ARBA00004370"/>
    </source>
</evidence>
<dbReference type="InterPro" id="IPR023352">
    <property type="entry name" value="MAPEG-like_dom_sf"/>
</dbReference>